<evidence type="ECO:0000313" key="3">
    <source>
        <dbReference type="Proteomes" id="UP000501534"/>
    </source>
</evidence>
<organism evidence="2 3">
    <name type="scientific">Usitatibacter rugosus</name>
    <dbReference type="NCBI Taxonomy" id="2732067"/>
    <lineage>
        <taxon>Bacteria</taxon>
        <taxon>Pseudomonadati</taxon>
        <taxon>Pseudomonadota</taxon>
        <taxon>Betaproteobacteria</taxon>
        <taxon>Nitrosomonadales</taxon>
        <taxon>Usitatibacteraceae</taxon>
        <taxon>Usitatibacter</taxon>
    </lineage>
</organism>
<dbReference type="AlphaFoldDB" id="A0A6M4GT66"/>
<dbReference type="Pfam" id="PF13302">
    <property type="entry name" value="Acetyltransf_3"/>
    <property type="match status" value="1"/>
</dbReference>
<dbReference type="PANTHER" id="PTHR43610:SF1">
    <property type="entry name" value="N-ACETYLTRANSFERASE DOMAIN-CONTAINING PROTEIN"/>
    <property type="match status" value="1"/>
</dbReference>
<dbReference type="RefSeq" id="WP_171090969.1">
    <property type="nucleotide sequence ID" value="NZ_CP053069.1"/>
</dbReference>
<dbReference type="KEGG" id="uru:DSM104443_01515"/>
<accession>A0A6M4GT66</accession>
<keyword evidence="3" id="KW-1185">Reference proteome</keyword>
<gene>
    <name evidence="2" type="ORF">DSM104443_01515</name>
</gene>
<dbReference type="Proteomes" id="UP000501534">
    <property type="component" value="Chromosome"/>
</dbReference>
<feature type="domain" description="N-acetyltransferase" evidence="1">
    <location>
        <begin position="13"/>
        <end position="154"/>
    </location>
</feature>
<dbReference type="SUPFAM" id="SSF55729">
    <property type="entry name" value="Acyl-CoA N-acyltransferases (Nat)"/>
    <property type="match status" value="1"/>
</dbReference>
<dbReference type="GO" id="GO:0016747">
    <property type="term" value="F:acyltransferase activity, transferring groups other than amino-acyl groups"/>
    <property type="evidence" value="ECO:0007669"/>
    <property type="project" value="InterPro"/>
</dbReference>
<evidence type="ECO:0000259" key="1">
    <source>
        <dbReference type="Pfam" id="PF13302"/>
    </source>
</evidence>
<dbReference type="Gene3D" id="3.40.630.30">
    <property type="match status" value="1"/>
</dbReference>
<protein>
    <recommendedName>
        <fullName evidence="1">N-acetyltransferase domain-containing protein</fullName>
    </recommendedName>
</protein>
<dbReference type="EMBL" id="CP053069">
    <property type="protein sequence ID" value="QJR10451.1"/>
    <property type="molecule type" value="Genomic_DNA"/>
</dbReference>
<reference evidence="2 3" key="1">
    <citation type="submission" date="2020-04" db="EMBL/GenBank/DDBJ databases">
        <title>Usitatibacter rugosus gen. nov., sp. nov. and Usitatibacter palustris sp. nov., novel members of Usitatibacteraceae fam. nov. within the order Nitrosomonadales isolated from soil.</title>
        <authorList>
            <person name="Huber K.J."/>
            <person name="Neumann-Schaal M."/>
            <person name="Geppert A."/>
            <person name="Luckner M."/>
            <person name="Wanner G."/>
            <person name="Overmann J."/>
        </authorList>
    </citation>
    <scope>NUCLEOTIDE SEQUENCE [LARGE SCALE GENOMIC DNA]</scope>
    <source>
        <strain evidence="2 3">0125_3</strain>
    </source>
</reference>
<name>A0A6M4GT66_9PROT</name>
<sequence>MDIKPVTLTGKHLRLEPLTAAHTPDLEYACKDSPDGRRTIWRYLLDARIYREQGMAGMVKTLLDRQATGSDLPFAMIDLKSGNAVGTTRFMEIQLADRVVEIGTWLGLGFQREGLNLESKHLMLKHAFDTLGAVRVQFKIDHRNFASLDAIERLRAYREGVMRNHIILADGTPRSSVYYSILDSEWPAIELHLEALLARAGS</sequence>
<evidence type="ECO:0000313" key="2">
    <source>
        <dbReference type="EMBL" id="QJR10451.1"/>
    </source>
</evidence>
<dbReference type="InterPro" id="IPR016181">
    <property type="entry name" value="Acyl_CoA_acyltransferase"/>
</dbReference>
<dbReference type="PANTHER" id="PTHR43610">
    <property type="entry name" value="BLL6696 PROTEIN"/>
    <property type="match status" value="1"/>
</dbReference>
<dbReference type="InterPro" id="IPR000182">
    <property type="entry name" value="GNAT_dom"/>
</dbReference>
<proteinExistence type="predicted"/>